<evidence type="ECO:0000313" key="2">
    <source>
        <dbReference type="EMBL" id="HCE16302.1"/>
    </source>
</evidence>
<comment type="caution">
    <text evidence="2">The sequence shown here is derived from an EMBL/GenBank/DDBJ whole genome shotgun (WGS) entry which is preliminary data.</text>
</comment>
<dbReference type="InterPro" id="IPR004143">
    <property type="entry name" value="BPL_LPL_catalytic"/>
</dbReference>
<dbReference type="Pfam" id="PF21948">
    <property type="entry name" value="LplA-B_cat"/>
    <property type="match status" value="1"/>
</dbReference>
<dbReference type="SUPFAM" id="SSF55681">
    <property type="entry name" value="Class II aaRS and biotin synthetases"/>
    <property type="match status" value="1"/>
</dbReference>
<dbReference type="STRING" id="229919.GCA_001050195_00575"/>
<dbReference type="PROSITE" id="PS51733">
    <property type="entry name" value="BPL_LPL_CATALYTIC"/>
    <property type="match status" value="1"/>
</dbReference>
<dbReference type="Gene3D" id="3.30.930.10">
    <property type="entry name" value="Bira Bifunctional Protein, Domain 2"/>
    <property type="match status" value="1"/>
</dbReference>
<dbReference type="Proteomes" id="UP000264141">
    <property type="component" value="Unassembled WGS sequence"/>
</dbReference>
<dbReference type="PANTHER" id="PTHR43679:SF2">
    <property type="entry name" value="OCTANOYL-[GCVH]:PROTEIN N-OCTANOYLTRANSFERASE"/>
    <property type="match status" value="1"/>
</dbReference>
<dbReference type="RefSeq" id="WP_062189571.1">
    <property type="nucleotide sequence ID" value="NZ_DF967965.1"/>
</dbReference>
<gene>
    <name evidence="2" type="ORF">DEQ80_00445</name>
</gene>
<dbReference type="PANTHER" id="PTHR43679">
    <property type="entry name" value="OCTANOYLTRANSFERASE LIPM-RELATED"/>
    <property type="match status" value="1"/>
</dbReference>
<dbReference type="CDD" id="cd16443">
    <property type="entry name" value="LplA"/>
    <property type="match status" value="1"/>
</dbReference>
<reference evidence="2 3" key="1">
    <citation type="journal article" date="2018" name="Nat. Biotechnol.">
        <title>A standardized bacterial taxonomy based on genome phylogeny substantially revises the tree of life.</title>
        <authorList>
            <person name="Parks D.H."/>
            <person name="Chuvochina M."/>
            <person name="Waite D.W."/>
            <person name="Rinke C."/>
            <person name="Skarshewski A."/>
            <person name="Chaumeil P.A."/>
            <person name="Hugenholtz P."/>
        </authorList>
    </citation>
    <scope>NUCLEOTIDE SEQUENCE [LARGE SCALE GENOMIC DNA]</scope>
    <source>
        <strain evidence="2">UBA8781</strain>
    </source>
</reference>
<name>A0A3D1JCP2_9CHLR</name>
<dbReference type="InterPro" id="IPR045864">
    <property type="entry name" value="aa-tRNA-synth_II/BPL/LPL"/>
</dbReference>
<evidence type="ECO:0000313" key="3">
    <source>
        <dbReference type="Proteomes" id="UP000264141"/>
    </source>
</evidence>
<dbReference type="InterPro" id="IPR050664">
    <property type="entry name" value="Octanoyltrans_LipM/LipL"/>
</dbReference>
<keyword evidence="2" id="KW-0436">Ligase</keyword>
<accession>A0A3D1JCP2</accession>
<feature type="domain" description="BPL/LPL catalytic" evidence="1">
    <location>
        <begin position="31"/>
        <end position="242"/>
    </location>
</feature>
<proteinExistence type="predicted"/>
<protein>
    <submittedName>
        <fullName evidence="2">Lipoate--protein ligase family protein</fullName>
    </submittedName>
</protein>
<evidence type="ECO:0000259" key="1">
    <source>
        <dbReference type="PROSITE" id="PS51733"/>
    </source>
</evidence>
<dbReference type="OrthoDB" id="9774653at2"/>
<organism evidence="2 3">
    <name type="scientific">Anaerolinea thermolimosa</name>
    <dbReference type="NCBI Taxonomy" id="229919"/>
    <lineage>
        <taxon>Bacteria</taxon>
        <taxon>Bacillati</taxon>
        <taxon>Chloroflexota</taxon>
        <taxon>Anaerolineae</taxon>
        <taxon>Anaerolineales</taxon>
        <taxon>Anaerolineaceae</taxon>
        <taxon>Anaerolinea</taxon>
    </lineage>
</organism>
<dbReference type="GO" id="GO:0016874">
    <property type="term" value="F:ligase activity"/>
    <property type="evidence" value="ECO:0007669"/>
    <property type="project" value="UniProtKB-KW"/>
</dbReference>
<dbReference type="EMBL" id="DPBP01000003">
    <property type="protein sequence ID" value="HCE16302.1"/>
    <property type="molecule type" value="Genomic_DNA"/>
</dbReference>
<sequence>MELWRLILHPPAHGAWNMAVDEAILEACSAHAVPPTLRLYAWDPPCLSLGYAQPSSDVSTEALAAQGWHLVRRPTGGRAILHTDELTYAVIAPAENPVVEGSVLESYQRIARALLTALNQLSLPARADQTYPLPAGTERNGPVCFEVPSNYEITVNGKKLIGSAQSRKQGGVLQHGTLPLTGDLTRILRGLSFENTESLQSARTRLLQHATTVEAVLNRTVSWEEAARAMISAFETTLGISLTPGELTPQEANRAQALMEEKYAHPSWTFRV</sequence>
<dbReference type="AlphaFoldDB" id="A0A3D1JCP2"/>